<dbReference type="Proteomes" id="UP001278050">
    <property type="component" value="Unassembled WGS sequence"/>
</dbReference>
<feature type="domain" description="SWIM-type" evidence="2">
    <location>
        <begin position="54"/>
        <end position="87"/>
    </location>
</feature>
<dbReference type="EMBL" id="JAWXXP010000001">
    <property type="protein sequence ID" value="MDX5990842.1"/>
    <property type="molecule type" value="Genomic_DNA"/>
</dbReference>
<keyword evidence="6" id="KW-1185">Reference proteome</keyword>
<dbReference type="EMBL" id="FNAE01000003">
    <property type="protein sequence ID" value="SDE63670.1"/>
    <property type="molecule type" value="Genomic_DNA"/>
</dbReference>
<gene>
    <name evidence="4" type="ORF">SAMN05216575_103338</name>
    <name evidence="3" type="ORF">SIM71_02085</name>
</gene>
<proteinExistence type="predicted"/>
<evidence type="ECO:0000256" key="1">
    <source>
        <dbReference type="PROSITE-ProRule" id="PRU00325"/>
    </source>
</evidence>
<protein>
    <submittedName>
        <fullName evidence="3 4">SWIM zinc finger</fullName>
    </submittedName>
</protein>
<name>A0A1G7EJ18_9GAMM</name>
<dbReference type="Proteomes" id="UP000182413">
    <property type="component" value="Unassembled WGS sequence"/>
</dbReference>
<dbReference type="RefSeq" id="WP_074678511.1">
    <property type="nucleotide sequence ID" value="NZ_CBCSET010000001.1"/>
</dbReference>
<evidence type="ECO:0000313" key="4">
    <source>
        <dbReference type="EMBL" id="SDE63670.1"/>
    </source>
</evidence>
<sequence>MSAWQQRYRSYDDAALEVLANAGLLRRAAKDVDAGKLRWLAQDDDGGLIEADGQQVRLSAAGIDAARCTCPATSCCKHILAAVLWLREQAEPQAAEQVAGDPDEALREALSLDPQQLQKLAGKAATRKARQWLDTIGEISRQSHGRRLSIQLPSLDCEVNYLAGAGFEGMLSESRESERKALHLTALALLFKTHGQAWAWPVDSAPAPTDPQQLNPAEHELLTSIEQLLHELLLQGLSHTSPASAMQLRMLNLSARTEGLPRLAAQLRTLGGQIGRLAARDDHVSERETLVQMARVHALCKALRRAEGATLPPLRGRQRRDYQSGDSLELLPLGGHWWSTPGGARGLTLAFWDANEGEVREVSLARPNNSDPGFRRDAVWSHLALWKSTPRQLCQTPLRLTEPRLAEDGRLAAHGDTRSEALPRWQANDPRLNTLGVGRWSELREQLEDAATLSAELPTSLLLRPARCHEVSLDEVHQSLNWVLEDDQGDTLLLELPCTAQLRERLDNLERAQKASKDIRAVLVRPVHDGRQRRLEPLALMIGDGSELRCVSLDFESVVRGGLSFNRRLFARIERLLDRQRPATPAPTQASSLASRLVEPALDVLEMLASCGRQQLSVHQREVLAQQQALAHAAGVALLAQLLAELMKNKDVAPGTLLSSSHMLHRALSLG</sequence>
<evidence type="ECO:0000259" key="2">
    <source>
        <dbReference type="PROSITE" id="PS50966"/>
    </source>
</evidence>
<evidence type="ECO:0000313" key="5">
    <source>
        <dbReference type="Proteomes" id="UP000182413"/>
    </source>
</evidence>
<reference evidence="3 6" key="2">
    <citation type="submission" date="2023-11" db="EMBL/GenBank/DDBJ databases">
        <title>MicrobeMod: A computational toolkit for identifying prokaryotic methylation and restriction-modification with nanopore sequencing.</title>
        <authorList>
            <person name="Crits-Christoph A."/>
            <person name="Kang S.C."/>
            <person name="Lee H."/>
            <person name="Ostrov N."/>
        </authorList>
    </citation>
    <scope>NUCLEOTIDE SEQUENCE [LARGE SCALE GENOMIC DNA]</scope>
    <source>
        <strain evidence="3 6">ATCC BAA-571</strain>
    </source>
</reference>
<accession>A0A1G7EJ18</accession>
<dbReference type="InterPro" id="IPR007527">
    <property type="entry name" value="Znf_SWIM"/>
</dbReference>
<evidence type="ECO:0000313" key="6">
    <source>
        <dbReference type="Proteomes" id="UP001278050"/>
    </source>
</evidence>
<dbReference type="PROSITE" id="PS50966">
    <property type="entry name" value="ZF_SWIM"/>
    <property type="match status" value="1"/>
</dbReference>
<evidence type="ECO:0000313" key="3">
    <source>
        <dbReference type="EMBL" id="MDX5990842.1"/>
    </source>
</evidence>
<keyword evidence="1" id="KW-0479">Metal-binding</keyword>
<keyword evidence="1" id="KW-0863">Zinc-finger</keyword>
<keyword evidence="1" id="KW-0862">Zinc</keyword>
<dbReference type="GO" id="GO:0008270">
    <property type="term" value="F:zinc ion binding"/>
    <property type="evidence" value="ECO:0007669"/>
    <property type="project" value="UniProtKB-KW"/>
</dbReference>
<dbReference type="AlphaFoldDB" id="A0A1G7EJ18"/>
<reference evidence="4 5" key="1">
    <citation type="submission" date="2016-10" db="EMBL/GenBank/DDBJ databases">
        <authorList>
            <person name="de Groot N.N."/>
        </authorList>
    </citation>
    <scope>NUCLEOTIDE SEQUENCE [LARGE SCALE GENOMIC DNA]</scope>
    <source>
        <strain evidence="4 5">JCM 10630</strain>
    </source>
</reference>
<organism evidence="4 5">
    <name type="scientific">Ectopseudomonas alcaliphila</name>
    <dbReference type="NCBI Taxonomy" id="101564"/>
    <lineage>
        <taxon>Bacteria</taxon>
        <taxon>Pseudomonadati</taxon>
        <taxon>Pseudomonadota</taxon>
        <taxon>Gammaproteobacteria</taxon>
        <taxon>Pseudomonadales</taxon>
        <taxon>Pseudomonadaceae</taxon>
        <taxon>Ectopseudomonas</taxon>
    </lineage>
</organism>